<protein>
    <submittedName>
        <fullName evidence="3">Protein farnesyltransferase subunit beta</fullName>
    </submittedName>
</protein>
<evidence type="ECO:0000256" key="1">
    <source>
        <dbReference type="SAM" id="MobiDB-lite"/>
    </source>
</evidence>
<feature type="region of interest" description="Disordered" evidence="1">
    <location>
        <begin position="1"/>
        <end position="30"/>
    </location>
</feature>
<evidence type="ECO:0000313" key="3">
    <source>
        <dbReference type="WBParaSite" id="ACAC_0000274101-mRNA-1"/>
    </source>
</evidence>
<organism evidence="2 3">
    <name type="scientific">Angiostrongylus cantonensis</name>
    <name type="common">Rat lungworm</name>
    <dbReference type="NCBI Taxonomy" id="6313"/>
    <lineage>
        <taxon>Eukaryota</taxon>
        <taxon>Metazoa</taxon>
        <taxon>Ecdysozoa</taxon>
        <taxon>Nematoda</taxon>
        <taxon>Chromadorea</taxon>
        <taxon>Rhabditida</taxon>
        <taxon>Rhabditina</taxon>
        <taxon>Rhabditomorpha</taxon>
        <taxon>Strongyloidea</taxon>
        <taxon>Metastrongylidae</taxon>
        <taxon>Angiostrongylus</taxon>
    </lineage>
</organism>
<evidence type="ECO:0000313" key="2">
    <source>
        <dbReference type="Proteomes" id="UP000035642"/>
    </source>
</evidence>
<name>A0A0K0CYL3_ANGCA</name>
<accession>A0A0K0CYL3</accession>
<dbReference type="WBParaSite" id="ACAC_0000274101-mRNA-1">
    <property type="protein sequence ID" value="ACAC_0000274101-mRNA-1"/>
    <property type="gene ID" value="ACAC_0000274101"/>
</dbReference>
<dbReference type="AlphaFoldDB" id="A0A0K0CYL3"/>
<sequence>MPEVVQNGKVPPAPPPPPEKPRRADGRRRAMRKVDELHPAVEPSAGVTRPISDVFQYYYGTKFMKAVKELSYFSLDVPLLLSSLELNIPSPC</sequence>
<proteinExistence type="predicted"/>
<feature type="compositionally biased region" description="Basic and acidic residues" evidence="1">
    <location>
        <begin position="19"/>
        <end position="30"/>
    </location>
</feature>
<reference evidence="3" key="2">
    <citation type="submission" date="2017-02" db="UniProtKB">
        <authorList>
            <consortium name="WormBaseParasite"/>
        </authorList>
    </citation>
    <scope>IDENTIFICATION</scope>
</reference>
<reference evidence="2" key="1">
    <citation type="submission" date="2012-09" db="EMBL/GenBank/DDBJ databases">
        <authorList>
            <person name="Martin A.A."/>
        </authorList>
    </citation>
    <scope>NUCLEOTIDE SEQUENCE</scope>
</reference>
<keyword evidence="2" id="KW-1185">Reference proteome</keyword>
<dbReference type="Proteomes" id="UP000035642">
    <property type="component" value="Unassembled WGS sequence"/>
</dbReference>